<proteinExistence type="predicted"/>
<dbReference type="GO" id="GO:0003676">
    <property type="term" value="F:nucleic acid binding"/>
    <property type="evidence" value="ECO:0007669"/>
    <property type="project" value="InterPro"/>
</dbReference>
<evidence type="ECO:0000313" key="8">
    <source>
        <dbReference type="EMBL" id="KAB2676069.1"/>
    </source>
</evidence>
<dbReference type="Pfam" id="PF01411">
    <property type="entry name" value="tRNA-synt_2c"/>
    <property type="match status" value="1"/>
</dbReference>
<dbReference type="GO" id="GO:0046872">
    <property type="term" value="F:metal ion binding"/>
    <property type="evidence" value="ECO:0007669"/>
    <property type="project" value="UniProtKB-KW"/>
</dbReference>
<evidence type="ECO:0000256" key="2">
    <source>
        <dbReference type="ARBA" id="ARBA00004496"/>
    </source>
</evidence>
<dbReference type="InterPro" id="IPR018164">
    <property type="entry name" value="Ala-tRNA-synth_IIc_N"/>
</dbReference>
<gene>
    <name evidence="8" type="ORF">F9L08_26950</name>
</gene>
<dbReference type="InterPro" id="IPR051335">
    <property type="entry name" value="Alanyl-tRNA_Editing_Enzymes"/>
</dbReference>
<dbReference type="Pfam" id="PF07973">
    <property type="entry name" value="tRNA_SAD"/>
    <property type="match status" value="1"/>
</dbReference>
<dbReference type="GO" id="GO:0002161">
    <property type="term" value="F:aminoacyl-tRNA deacylase activity"/>
    <property type="evidence" value="ECO:0007669"/>
    <property type="project" value="UniProtKB-ARBA"/>
</dbReference>
<evidence type="ECO:0000256" key="5">
    <source>
        <dbReference type="ARBA" id="ARBA00022833"/>
    </source>
</evidence>
<dbReference type="SUPFAM" id="SSF55186">
    <property type="entry name" value="ThrRS/AlaRS common domain"/>
    <property type="match status" value="1"/>
</dbReference>
<accession>A0A6L3Y4S3</accession>
<dbReference type="InterPro" id="IPR009000">
    <property type="entry name" value="Transl_B-barrel_sf"/>
</dbReference>
<comment type="caution">
    <text evidence="8">The sequence shown here is derived from an EMBL/GenBank/DDBJ whole genome shotgun (WGS) entry which is preliminary data.</text>
</comment>
<comment type="cofactor">
    <cofactor evidence="1">
        <name>Zn(2+)</name>
        <dbReference type="ChEBI" id="CHEBI:29105"/>
    </cofactor>
</comment>
<dbReference type="GO" id="GO:0005524">
    <property type="term" value="F:ATP binding"/>
    <property type="evidence" value="ECO:0007669"/>
    <property type="project" value="InterPro"/>
</dbReference>
<evidence type="ECO:0000256" key="4">
    <source>
        <dbReference type="ARBA" id="ARBA00022723"/>
    </source>
</evidence>
<dbReference type="PANTHER" id="PTHR43462:SF1">
    <property type="entry name" value="ALANYL-TRNA EDITING PROTEIN AARSD1"/>
    <property type="match status" value="1"/>
</dbReference>
<organism evidence="8 9">
    <name type="scientific">Brucella tritici</name>
    <dbReference type="NCBI Taxonomy" id="94626"/>
    <lineage>
        <taxon>Bacteria</taxon>
        <taxon>Pseudomonadati</taxon>
        <taxon>Pseudomonadota</taxon>
        <taxon>Alphaproteobacteria</taxon>
        <taxon>Hyphomicrobiales</taxon>
        <taxon>Brucellaceae</taxon>
        <taxon>Brucella/Ochrobactrum group</taxon>
        <taxon>Brucella</taxon>
    </lineage>
</organism>
<dbReference type="PANTHER" id="PTHR43462">
    <property type="entry name" value="ALANYL-TRNA EDITING PROTEIN"/>
    <property type="match status" value="1"/>
</dbReference>
<dbReference type="GO" id="GO:0006419">
    <property type="term" value="P:alanyl-tRNA aminoacylation"/>
    <property type="evidence" value="ECO:0007669"/>
    <property type="project" value="InterPro"/>
</dbReference>
<dbReference type="Gene3D" id="3.30.980.10">
    <property type="entry name" value="Threonyl-trna Synthetase, Chain A, domain 2"/>
    <property type="match status" value="1"/>
</dbReference>
<evidence type="ECO:0000256" key="3">
    <source>
        <dbReference type="ARBA" id="ARBA00017959"/>
    </source>
</evidence>
<sequence>MKENPFEQKQYWTDPYRRQQETRVVSHVDQDGIILKQSIFFPEGGGQPGDTGTLTIGEYTVDVIATEERSDGTVVVRISAPVDRLPVGSSVVQRIDWERRYRHMRLHTALHLLTIVIPFPVTGGQISADKGRLDFNMPTPPESKAQIEDEINGLVRRRLEIAGEWIASDVFAGTSGLVKTQMAQPPIIGGKVRLVRIGSLEQTVDLQPCGGTHVSCSGEVETVRVSKIENKGRSNRRVTISVA</sequence>
<comment type="subcellular location">
    <subcellularLocation>
        <location evidence="2">Cytoplasm</location>
    </subcellularLocation>
</comment>
<dbReference type="SUPFAM" id="SSF50447">
    <property type="entry name" value="Translation proteins"/>
    <property type="match status" value="1"/>
</dbReference>
<dbReference type="EMBL" id="WBVX01000050">
    <property type="protein sequence ID" value="KAB2676069.1"/>
    <property type="molecule type" value="Genomic_DNA"/>
</dbReference>
<evidence type="ECO:0000259" key="7">
    <source>
        <dbReference type="PROSITE" id="PS50860"/>
    </source>
</evidence>
<dbReference type="AlphaFoldDB" id="A0A6L3Y4S3"/>
<dbReference type="PROSITE" id="PS50860">
    <property type="entry name" value="AA_TRNA_LIGASE_II_ALA"/>
    <property type="match status" value="1"/>
</dbReference>
<evidence type="ECO:0000256" key="6">
    <source>
        <dbReference type="ARBA" id="ARBA00032577"/>
    </source>
</evidence>
<keyword evidence="5" id="KW-0862">Zinc</keyword>
<evidence type="ECO:0000313" key="9">
    <source>
        <dbReference type="Proteomes" id="UP000481643"/>
    </source>
</evidence>
<keyword evidence="4" id="KW-0479">Metal-binding</keyword>
<dbReference type="InterPro" id="IPR018165">
    <property type="entry name" value="Ala-tRNA-synth_IIc_core"/>
</dbReference>
<dbReference type="Proteomes" id="UP000481643">
    <property type="component" value="Unassembled WGS sequence"/>
</dbReference>
<dbReference type="InterPro" id="IPR018163">
    <property type="entry name" value="Thr/Ala-tRNA-synth_IIc_edit"/>
</dbReference>
<dbReference type="Gene3D" id="2.40.30.130">
    <property type="match status" value="1"/>
</dbReference>
<dbReference type="GO" id="GO:0004813">
    <property type="term" value="F:alanine-tRNA ligase activity"/>
    <property type="evidence" value="ECO:0007669"/>
    <property type="project" value="InterPro"/>
</dbReference>
<evidence type="ECO:0000256" key="1">
    <source>
        <dbReference type="ARBA" id="ARBA00001947"/>
    </source>
</evidence>
<feature type="domain" description="Alanyl-transfer RNA synthetases family profile" evidence="7">
    <location>
        <begin position="1"/>
        <end position="243"/>
    </location>
</feature>
<protein>
    <recommendedName>
        <fullName evidence="3">Alanine--tRNA ligase</fullName>
    </recommendedName>
    <alternativeName>
        <fullName evidence="6">Alanyl-tRNA synthetase</fullName>
    </alternativeName>
</protein>
<dbReference type="InterPro" id="IPR012947">
    <property type="entry name" value="tRNA_SAD"/>
</dbReference>
<reference evidence="8 9" key="1">
    <citation type="submission" date="2019-09" db="EMBL/GenBank/DDBJ databases">
        <title>Taxonomic organization of the family Brucellaceae based on a phylogenomic approach.</title>
        <authorList>
            <person name="Leclercq S."/>
            <person name="Cloeckaert A."/>
            <person name="Zygmunt M.S."/>
        </authorList>
    </citation>
    <scope>NUCLEOTIDE SEQUENCE [LARGE SCALE GENOMIC DNA]</scope>
    <source>
        <strain evidence="8 9">WS1830</strain>
    </source>
</reference>
<dbReference type="SMART" id="SM00863">
    <property type="entry name" value="tRNA_SAD"/>
    <property type="match status" value="1"/>
</dbReference>
<dbReference type="GO" id="GO:0005737">
    <property type="term" value="C:cytoplasm"/>
    <property type="evidence" value="ECO:0007669"/>
    <property type="project" value="UniProtKB-SubCell"/>
</dbReference>
<name>A0A6L3Y4S3_9HYPH</name>